<evidence type="ECO:0000313" key="3">
    <source>
        <dbReference type="EMBL" id="AST93000.1"/>
    </source>
</evidence>
<gene>
    <name evidence="3" type="ORF">BC6307_17895</name>
</gene>
<dbReference type="AlphaFoldDB" id="A0A223KU45"/>
<dbReference type="NCBIfam" id="TIGR01633">
    <property type="entry name" value="phi3626_gp14_N"/>
    <property type="match status" value="1"/>
</dbReference>
<dbReference type="Pfam" id="PF05709">
    <property type="entry name" value="Sipho_tail"/>
    <property type="match status" value="1"/>
</dbReference>
<organism evidence="3 4">
    <name type="scientific">Sutcliffiella cohnii</name>
    <dbReference type="NCBI Taxonomy" id="33932"/>
    <lineage>
        <taxon>Bacteria</taxon>
        <taxon>Bacillati</taxon>
        <taxon>Bacillota</taxon>
        <taxon>Bacilli</taxon>
        <taxon>Bacillales</taxon>
        <taxon>Bacillaceae</taxon>
        <taxon>Sutcliffiella</taxon>
    </lineage>
</organism>
<evidence type="ECO:0008006" key="5">
    <source>
        <dbReference type="Google" id="ProtNLM"/>
    </source>
</evidence>
<dbReference type="RefSeq" id="WP_066412462.1">
    <property type="nucleotide sequence ID" value="NZ_CP018866.1"/>
</dbReference>
<name>A0A223KU45_9BACI</name>
<dbReference type="Gene3D" id="2.40.30.200">
    <property type="match status" value="1"/>
</dbReference>
<evidence type="ECO:0000259" key="1">
    <source>
        <dbReference type="Pfam" id="PF05709"/>
    </source>
</evidence>
<accession>A0A223KU45</accession>
<keyword evidence="4" id="KW-1185">Reference proteome</keyword>
<dbReference type="InterPro" id="IPR006520">
    <property type="entry name" value="Dit_BPSPP_N"/>
</dbReference>
<reference evidence="3 4" key="1">
    <citation type="submission" date="2016-12" db="EMBL/GenBank/DDBJ databases">
        <title>The whole genome sequencing and assembly of Bacillus cohnii DSM 6307T strain.</title>
        <authorList>
            <person name="Lee Y.-J."/>
            <person name="Yi H."/>
            <person name="Bahn Y.-S."/>
            <person name="Kim J.F."/>
            <person name="Lee D.-W."/>
        </authorList>
    </citation>
    <scope>NUCLEOTIDE SEQUENCE [LARGE SCALE GENOMIC DNA]</scope>
    <source>
        <strain evidence="3 4">DSM 6307</strain>
    </source>
</reference>
<dbReference type="EMBL" id="CP018866">
    <property type="protein sequence ID" value="AST93000.1"/>
    <property type="molecule type" value="Genomic_DNA"/>
</dbReference>
<dbReference type="Pfam" id="PF22768">
    <property type="entry name" value="SPP1_Dit"/>
    <property type="match status" value="1"/>
</dbReference>
<dbReference type="Proteomes" id="UP000215224">
    <property type="component" value="Chromosome"/>
</dbReference>
<feature type="domain" description="Siphovirus-type tail component C-terminal" evidence="2">
    <location>
        <begin position="392"/>
        <end position="471"/>
    </location>
</feature>
<evidence type="ECO:0000313" key="4">
    <source>
        <dbReference type="Proteomes" id="UP000215224"/>
    </source>
</evidence>
<protein>
    <recommendedName>
        <fullName evidence="5">Phage tail protein</fullName>
    </recommendedName>
</protein>
<dbReference type="Gene3D" id="2.60.120.860">
    <property type="match status" value="1"/>
</dbReference>
<sequence>MNFTFNNLRKNYIRILRGFSRYPWAPVKRRIINVTGKPGGHLSSTETEVRVEKIPVELKNVEFANLERLKEDLASWLITNSPCELKFDDDPERVLYAVVDGSFDIDEFLERGKGVITFLCPDPYKYGPELSTEFPSDVVTLTNNGTAEANPIFELEVLEPVTFAMIQNHNGEYQMIGRPVDVDASPFVAEQLLLHSTMSTTNGWTVGNQVDNGSVEGSMISDGSKFVVQNFGNESEAKWHGPALKTSLSETLQNFRVDMLIENFNGIDEVGKVELYLLDVNNNIIGRITLKDAWEHFRRNRGEARAGGSGGRYLLTQSYEGSWNDFDGILRLERIGNQWLSYIAKIRPDGTHHARETRRFTDNGNLFMDKVAQVQVHISKFGGFKHCQMAIKDLKVWKINDADDYRIPYIAQPGDTIRFDHQADEILINGEDRTDLKVFGAEYFKLKEGQNQLIVEPSESFRTRVMYRQRYR</sequence>
<dbReference type="InterPro" id="IPR054738">
    <property type="entry name" value="Siphovirus-type_tail_C"/>
</dbReference>
<dbReference type="STRING" id="1314751.GCA_001591425_00815"/>
<dbReference type="InterPro" id="IPR008841">
    <property type="entry name" value="Siphovirus-type_tail_N"/>
</dbReference>
<feature type="domain" description="Siphovirus-type tail component RIFT-related" evidence="1">
    <location>
        <begin position="13"/>
        <end position="120"/>
    </location>
</feature>
<dbReference type="KEGG" id="bcoh:BC6307_17895"/>
<evidence type="ECO:0000259" key="2">
    <source>
        <dbReference type="Pfam" id="PF22768"/>
    </source>
</evidence>
<proteinExistence type="predicted"/>